<dbReference type="Pfam" id="PF03796">
    <property type="entry name" value="DnaB_C"/>
    <property type="match status" value="1"/>
</dbReference>
<dbReference type="EMBL" id="BART01035488">
    <property type="protein sequence ID" value="GAH14973.1"/>
    <property type="molecule type" value="Genomic_DNA"/>
</dbReference>
<evidence type="ECO:0000259" key="1">
    <source>
        <dbReference type="PROSITE" id="PS51199"/>
    </source>
</evidence>
<dbReference type="PANTHER" id="PTHR30153:SF2">
    <property type="entry name" value="REPLICATIVE DNA HELICASE"/>
    <property type="match status" value="1"/>
</dbReference>
<dbReference type="PANTHER" id="PTHR30153">
    <property type="entry name" value="REPLICATIVE DNA HELICASE DNAB"/>
    <property type="match status" value="1"/>
</dbReference>
<dbReference type="SUPFAM" id="SSF52540">
    <property type="entry name" value="P-loop containing nucleoside triphosphate hydrolases"/>
    <property type="match status" value="1"/>
</dbReference>
<sequence>NIGASESFPAAIKEKIPIAFFSVEMAREQLVQRMLCAEGGVNAHQLRSGFLGEQDFSKLAIAAGKLSEAPIFIDDTPAIRALELRAKARRLKARENIGLIIIDYLQLMQWSGRAENKQQEISEISRSLKSLARELKIPVVALSQLSRAVEARADHRPQLSDLRESGAIEQDADVVILLLREEYYDEKKNP</sequence>
<dbReference type="AlphaFoldDB" id="X1F2G4"/>
<dbReference type="GO" id="GO:0006260">
    <property type="term" value="P:DNA replication"/>
    <property type="evidence" value="ECO:0007669"/>
    <property type="project" value="InterPro"/>
</dbReference>
<proteinExistence type="predicted"/>
<dbReference type="GO" id="GO:0005524">
    <property type="term" value="F:ATP binding"/>
    <property type="evidence" value="ECO:0007669"/>
    <property type="project" value="InterPro"/>
</dbReference>
<gene>
    <name evidence="2" type="ORF">S01H4_60250</name>
</gene>
<feature type="non-terminal residue" evidence="2">
    <location>
        <position position="190"/>
    </location>
</feature>
<feature type="domain" description="SF4 helicase" evidence="1">
    <location>
        <begin position="1"/>
        <end position="190"/>
    </location>
</feature>
<dbReference type="Gene3D" id="3.40.50.300">
    <property type="entry name" value="P-loop containing nucleotide triphosphate hydrolases"/>
    <property type="match status" value="1"/>
</dbReference>
<dbReference type="InterPro" id="IPR007694">
    <property type="entry name" value="DNA_helicase_DnaB-like_C"/>
</dbReference>
<dbReference type="PROSITE" id="PS51199">
    <property type="entry name" value="SF4_HELICASE"/>
    <property type="match status" value="1"/>
</dbReference>
<dbReference type="CDD" id="cd00984">
    <property type="entry name" value="DnaB_C"/>
    <property type="match status" value="1"/>
</dbReference>
<accession>X1F2G4</accession>
<evidence type="ECO:0000313" key="2">
    <source>
        <dbReference type="EMBL" id="GAH14973.1"/>
    </source>
</evidence>
<comment type="caution">
    <text evidence="2">The sequence shown here is derived from an EMBL/GenBank/DDBJ whole genome shotgun (WGS) entry which is preliminary data.</text>
</comment>
<dbReference type="GO" id="GO:0005829">
    <property type="term" value="C:cytosol"/>
    <property type="evidence" value="ECO:0007669"/>
    <property type="project" value="TreeGrafter"/>
</dbReference>
<feature type="non-terminal residue" evidence="2">
    <location>
        <position position="1"/>
    </location>
</feature>
<dbReference type="GO" id="GO:0003678">
    <property type="term" value="F:DNA helicase activity"/>
    <property type="evidence" value="ECO:0007669"/>
    <property type="project" value="InterPro"/>
</dbReference>
<organism evidence="2">
    <name type="scientific">marine sediment metagenome</name>
    <dbReference type="NCBI Taxonomy" id="412755"/>
    <lineage>
        <taxon>unclassified sequences</taxon>
        <taxon>metagenomes</taxon>
        <taxon>ecological metagenomes</taxon>
    </lineage>
</organism>
<reference evidence="2" key="1">
    <citation type="journal article" date="2014" name="Front. Microbiol.">
        <title>High frequency of phylogenetically diverse reductive dehalogenase-homologous genes in deep subseafloor sedimentary metagenomes.</title>
        <authorList>
            <person name="Kawai M."/>
            <person name="Futagami T."/>
            <person name="Toyoda A."/>
            <person name="Takaki Y."/>
            <person name="Nishi S."/>
            <person name="Hori S."/>
            <person name="Arai W."/>
            <person name="Tsubouchi T."/>
            <person name="Morono Y."/>
            <person name="Uchiyama I."/>
            <person name="Ito T."/>
            <person name="Fujiyama A."/>
            <person name="Inagaki F."/>
            <person name="Takami H."/>
        </authorList>
    </citation>
    <scope>NUCLEOTIDE SEQUENCE</scope>
    <source>
        <strain evidence="2">Expedition CK06-06</strain>
    </source>
</reference>
<protein>
    <recommendedName>
        <fullName evidence="1">SF4 helicase domain-containing protein</fullName>
    </recommendedName>
</protein>
<dbReference type="InterPro" id="IPR027417">
    <property type="entry name" value="P-loop_NTPase"/>
</dbReference>
<name>X1F2G4_9ZZZZ</name>